<dbReference type="EMBL" id="PPPD01000001">
    <property type="protein sequence ID" value="PNY82241.1"/>
    <property type="molecule type" value="Genomic_DNA"/>
</dbReference>
<evidence type="ECO:0000256" key="2">
    <source>
        <dbReference type="ARBA" id="ARBA00022475"/>
    </source>
</evidence>
<keyword evidence="9" id="KW-1185">Reference proteome</keyword>
<protein>
    <recommendedName>
        <fullName evidence="6">TVP38/TMEM64 family membrane protein</fullName>
    </recommendedName>
</protein>
<keyword evidence="3 6" id="KW-0812">Transmembrane</keyword>
<dbReference type="OrthoDB" id="9812980at2"/>
<comment type="similarity">
    <text evidence="6">Belongs to the TVP38/TMEM64 family.</text>
</comment>
<dbReference type="InterPro" id="IPR032816">
    <property type="entry name" value="VTT_dom"/>
</dbReference>
<organism evidence="8 9">
    <name type="scientific">Deinococcus koreensis</name>
    <dbReference type="NCBI Taxonomy" id="2054903"/>
    <lineage>
        <taxon>Bacteria</taxon>
        <taxon>Thermotogati</taxon>
        <taxon>Deinococcota</taxon>
        <taxon>Deinococci</taxon>
        <taxon>Deinococcales</taxon>
        <taxon>Deinococcaceae</taxon>
        <taxon>Deinococcus</taxon>
    </lineage>
</organism>
<dbReference type="GO" id="GO:0005886">
    <property type="term" value="C:plasma membrane"/>
    <property type="evidence" value="ECO:0007669"/>
    <property type="project" value="UniProtKB-SubCell"/>
</dbReference>
<comment type="caution">
    <text evidence="6">Lacks conserved residue(s) required for the propagation of feature annotation.</text>
</comment>
<proteinExistence type="inferred from homology"/>
<evidence type="ECO:0000256" key="5">
    <source>
        <dbReference type="ARBA" id="ARBA00023136"/>
    </source>
</evidence>
<evidence type="ECO:0000313" key="8">
    <source>
        <dbReference type="EMBL" id="PNY82241.1"/>
    </source>
</evidence>
<evidence type="ECO:0000256" key="4">
    <source>
        <dbReference type="ARBA" id="ARBA00022989"/>
    </source>
</evidence>
<feature type="transmembrane region" description="Helical" evidence="6">
    <location>
        <begin position="100"/>
        <end position="117"/>
    </location>
</feature>
<evidence type="ECO:0000313" key="9">
    <source>
        <dbReference type="Proteomes" id="UP000236379"/>
    </source>
</evidence>
<keyword evidence="5 6" id="KW-0472">Membrane</keyword>
<dbReference type="RefSeq" id="WP_103312675.1">
    <property type="nucleotide sequence ID" value="NZ_PPPD01000001.1"/>
</dbReference>
<comment type="subcellular location">
    <subcellularLocation>
        <location evidence="1 6">Cell membrane</location>
        <topology evidence="1 6">Multi-pass membrane protein</topology>
    </subcellularLocation>
</comment>
<accession>A0A2K3V0E1</accession>
<evidence type="ECO:0000256" key="1">
    <source>
        <dbReference type="ARBA" id="ARBA00004651"/>
    </source>
</evidence>
<evidence type="ECO:0000256" key="3">
    <source>
        <dbReference type="ARBA" id="ARBA00022692"/>
    </source>
</evidence>
<name>A0A2K3V0E1_9DEIO</name>
<feature type="transmembrane region" description="Helical" evidence="6">
    <location>
        <begin position="65"/>
        <end position="88"/>
    </location>
</feature>
<gene>
    <name evidence="8" type="ORF">CVO96_13525</name>
</gene>
<keyword evidence="2 6" id="KW-1003">Cell membrane</keyword>
<dbReference type="InterPro" id="IPR015414">
    <property type="entry name" value="TMEM64"/>
</dbReference>
<comment type="caution">
    <text evidence="8">The sequence shown here is derived from an EMBL/GenBank/DDBJ whole genome shotgun (WGS) entry which is preliminary data.</text>
</comment>
<evidence type="ECO:0000256" key="6">
    <source>
        <dbReference type="RuleBase" id="RU366058"/>
    </source>
</evidence>
<dbReference type="AlphaFoldDB" id="A0A2K3V0E1"/>
<keyword evidence="4 6" id="KW-1133">Transmembrane helix</keyword>
<dbReference type="PANTHER" id="PTHR12677:SF59">
    <property type="entry name" value="GOLGI APPARATUS MEMBRANE PROTEIN TVP38-RELATED"/>
    <property type="match status" value="1"/>
</dbReference>
<feature type="domain" description="VTT" evidence="7">
    <location>
        <begin position="80"/>
        <end position="194"/>
    </location>
</feature>
<dbReference type="Pfam" id="PF09335">
    <property type="entry name" value="VTT_dom"/>
    <property type="match status" value="1"/>
</dbReference>
<dbReference type="PANTHER" id="PTHR12677">
    <property type="entry name" value="GOLGI APPARATUS MEMBRANE PROTEIN TVP38-RELATED"/>
    <property type="match status" value="1"/>
</dbReference>
<dbReference type="Proteomes" id="UP000236379">
    <property type="component" value="Unassembled WGS sequence"/>
</dbReference>
<feature type="transmembrane region" description="Helical" evidence="6">
    <location>
        <begin position="177"/>
        <end position="196"/>
    </location>
</feature>
<reference evidence="8 9" key="1">
    <citation type="submission" date="2018-01" db="EMBL/GenBank/DDBJ databases">
        <title>Deinococcus koreensis sp. nov., a radiation-resistant bacterium isolated from river water.</title>
        <authorList>
            <person name="Choi A."/>
        </authorList>
    </citation>
    <scope>NUCLEOTIDE SEQUENCE [LARGE SCALE GENOMIC DNA]</scope>
    <source>
        <strain evidence="8 9">SJW1-2</strain>
    </source>
</reference>
<evidence type="ECO:0000259" key="7">
    <source>
        <dbReference type="Pfam" id="PF09335"/>
    </source>
</evidence>
<sequence length="249" mass="25800">MTTATTSSPRYLRWLVLGGAALLLLGTLALPDVRVFLARGYAALTSTDRAVTHAFVDSLGWAGPLALIAGFVLQAVLPVLPALVMIAVTARAYGPVEGFFIVYIGTLLGAAAGYGLGRYVGDALVRLLAGETARLKAHAFAARYGVQGVVMIRLMPVLSSDVMNLVAGAARMGFRPFMLATALGALPVTALVVWLSGNSQRMVWGLGLLSVAVALVAGSRWWLARRRAGAAPASASGQTTPGNSEPPVG</sequence>
<feature type="transmembrane region" description="Helical" evidence="6">
    <location>
        <begin position="202"/>
        <end position="223"/>
    </location>
</feature>